<dbReference type="Proteomes" id="UP000240883">
    <property type="component" value="Unassembled WGS sequence"/>
</dbReference>
<evidence type="ECO:0000256" key="4">
    <source>
        <dbReference type="ARBA" id="ARBA00022840"/>
    </source>
</evidence>
<dbReference type="PROSITE" id="PS00108">
    <property type="entry name" value="PROTEIN_KINASE_ST"/>
    <property type="match status" value="1"/>
</dbReference>
<dbReference type="Pfam" id="PF00069">
    <property type="entry name" value="Pkinase"/>
    <property type="match status" value="1"/>
</dbReference>
<dbReference type="InterPro" id="IPR000719">
    <property type="entry name" value="Prot_kinase_dom"/>
</dbReference>
<dbReference type="EMBL" id="KZ678136">
    <property type="protein sequence ID" value="PSN65730.1"/>
    <property type="molecule type" value="Genomic_DNA"/>
</dbReference>
<feature type="domain" description="Protein kinase" evidence="6">
    <location>
        <begin position="86"/>
        <end position="399"/>
    </location>
</feature>
<evidence type="ECO:0000259" key="6">
    <source>
        <dbReference type="PROSITE" id="PS50011"/>
    </source>
</evidence>
<dbReference type="GO" id="GO:0005524">
    <property type="term" value="F:ATP binding"/>
    <property type="evidence" value="ECO:0007669"/>
    <property type="project" value="UniProtKB-KW"/>
</dbReference>
<dbReference type="PROSITE" id="PS50011">
    <property type="entry name" value="PROTEIN_KINASE_DOM"/>
    <property type="match status" value="1"/>
</dbReference>
<dbReference type="Gene3D" id="1.10.510.10">
    <property type="entry name" value="Transferase(Phosphotransferase) domain 1"/>
    <property type="match status" value="1"/>
</dbReference>
<keyword evidence="8" id="KW-1185">Reference proteome</keyword>
<dbReference type="InterPro" id="IPR011009">
    <property type="entry name" value="Kinase-like_dom_sf"/>
</dbReference>
<dbReference type="GO" id="GO:0005737">
    <property type="term" value="C:cytoplasm"/>
    <property type="evidence" value="ECO:0007669"/>
    <property type="project" value="TreeGrafter"/>
</dbReference>
<name>A0A2T2NK01_CORCC</name>
<reference evidence="7 8" key="1">
    <citation type="journal article" date="2018" name="Front. Microbiol.">
        <title>Genome-Wide Analysis of Corynespora cassiicola Leaf Fall Disease Putative Effectors.</title>
        <authorList>
            <person name="Lopez D."/>
            <person name="Ribeiro S."/>
            <person name="Label P."/>
            <person name="Fumanal B."/>
            <person name="Venisse J.S."/>
            <person name="Kohler A."/>
            <person name="de Oliveira R.R."/>
            <person name="Labutti K."/>
            <person name="Lipzen A."/>
            <person name="Lail K."/>
            <person name="Bauer D."/>
            <person name="Ohm R.A."/>
            <person name="Barry K.W."/>
            <person name="Spatafora J."/>
            <person name="Grigoriev I.V."/>
            <person name="Martin F.M."/>
            <person name="Pujade-Renaud V."/>
        </authorList>
    </citation>
    <scope>NUCLEOTIDE SEQUENCE [LARGE SCALE GENOMIC DNA]</scope>
    <source>
        <strain evidence="7 8">Philippines</strain>
    </source>
</reference>
<evidence type="ECO:0000256" key="2">
    <source>
        <dbReference type="ARBA" id="ARBA00022741"/>
    </source>
</evidence>
<dbReference type="SUPFAM" id="SSF56112">
    <property type="entry name" value="Protein kinase-like (PK-like)"/>
    <property type="match status" value="1"/>
</dbReference>
<dbReference type="InterPro" id="IPR008271">
    <property type="entry name" value="Ser/Thr_kinase_AS"/>
</dbReference>
<organism evidence="7 8">
    <name type="scientific">Corynespora cassiicola Philippines</name>
    <dbReference type="NCBI Taxonomy" id="1448308"/>
    <lineage>
        <taxon>Eukaryota</taxon>
        <taxon>Fungi</taxon>
        <taxon>Dikarya</taxon>
        <taxon>Ascomycota</taxon>
        <taxon>Pezizomycotina</taxon>
        <taxon>Dothideomycetes</taxon>
        <taxon>Pleosporomycetidae</taxon>
        <taxon>Pleosporales</taxon>
        <taxon>Corynesporascaceae</taxon>
        <taxon>Corynespora</taxon>
    </lineage>
</organism>
<dbReference type="GO" id="GO:0005634">
    <property type="term" value="C:nucleus"/>
    <property type="evidence" value="ECO:0007669"/>
    <property type="project" value="TreeGrafter"/>
</dbReference>
<evidence type="ECO:0000256" key="1">
    <source>
        <dbReference type="ARBA" id="ARBA00022679"/>
    </source>
</evidence>
<protein>
    <submittedName>
        <fullName evidence="7">Kinase-like protein</fullName>
    </submittedName>
</protein>
<dbReference type="AlphaFoldDB" id="A0A2T2NK01"/>
<gene>
    <name evidence="7" type="ORF">BS50DRAFT_621557</name>
</gene>
<proteinExistence type="inferred from homology"/>
<evidence type="ECO:0000256" key="3">
    <source>
        <dbReference type="ARBA" id="ARBA00022777"/>
    </source>
</evidence>
<dbReference type="GO" id="GO:0004672">
    <property type="term" value="F:protein kinase activity"/>
    <property type="evidence" value="ECO:0007669"/>
    <property type="project" value="InterPro"/>
</dbReference>
<dbReference type="CDD" id="cd00180">
    <property type="entry name" value="PKc"/>
    <property type="match status" value="1"/>
</dbReference>
<comment type="similarity">
    <text evidence="5">Belongs to the protein kinase superfamily. Ser/Thr protein kinase family. GCN2 subfamily.</text>
</comment>
<keyword evidence="3 7" id="KW-0418">Kinase</keyword>
<keyword evidence="2" id="KW-0547">Nucleotide-binding</keyword>
<evidence type="ECO:0000256" key="5">
    <source>
        <dbReference type="ARBA" id="ARBA00037982"/>
    </source>
</evidence>
<sequence>MNNRQLSDLTIRIIADRPMNGKKVDSEFYNHSYHDSKAMRAYKSKFRVAVRVVQAMNILRAGGSVIAVQKHTLSPEPKEFPEEKYFFKEEPMGEGGNGAVYRARDQESGDLVAMKIIVSRSRGRRSSAGFARLLEKVAKEVSISRRLQEGPENLQRLVAQTTHFYKYEPLKEAVLIIRPFADGGTLAARIKDQLTQDSTDGVREYIDEDFFHLALSDLANGLNFIHQHSVRHKDIKPSNILIHQGRLLYADFGISTEWDPRYSKAGTTASTRPQYTYEYAAPEILSRKAPRNKQADIFNLGAVFLELLSCRAMVTLQDPGMKELTPYADGPFVGYGDDLLHNGSDNGAAKRLEFILSNDKLRELDENAELTALMMELKPERRPTAAEICERVMELKPFD</sequence>
<dbReference type="PANTHER" id="PTHR11042">
    <property type="entry name" value="EUKARYOTIC TRANSLATION INITIATION FACTOR 2-ALPHA KINASE EIF2-ALPHA KINASE -RELATED"/>
    <property type="match status" value="1"/>
</dbReference>
<dbReference type="Gene3D" id="3.30.200.20">
    <property type="entry name" value="Phosphorylase Kinase, domain 1"/>
    <property type="match status" value="1"/>
</dbReference>
<evidence type="ECO:0000313" key="8">
    <source>
        <dbReference type="Proteomes" id="UP000240883"/>
    </source>
</evidence>
<keyword evidence="4" id="KW-0067">ATP-binding</keyword>
<dbReference type="SMART" id="SM00220">
    <property type="entry name" value="S_TKc"/>
    <property type="match status" value="1"/>
</dbReference>
<evidence type="ECO:0000313" key="7">
    <source>
        <dbReference type="EMBL" id="PSN65730.1"/>
    </source>
</evidence>
<accession>A0A2T2NK01</accession>
<dbReference type="InterPro" id="IPR050339">
    <property type="entry name" value="CC_SR_Kinase"/>
</dbReference>
<dbReference type="OrthoDB" id="10252171at2759"/>
<keyword evidence="1" id="KW-0808">Transferase</keyword>
<dbReference type="STRING" id="1448308.A0A2T2NK01"/>